<sequence>MRAAAVPLLLLVLAGCGAVHVEPPAPQGEAAAACDRLAPLLPRTLDGADRTTSTPESPYVAVWGEAEIALRCGVPRPPRMAPTDQVQEINGVGWFADPDKPALYTAIQAPLYVEVTVAGTHTPGRVLTELSEPIGQVSAQTR</sequence>
<gene>
    <name evidence="2" type="ORF">FHU36_008111</name>
</gene>
<keyword evidence="3" id="KW-1185">Reference proteome</keyword>
<dbReference type="RefSeq" id="WP_185089264.1">
    <property type="nucleotide sequence ID" value="NZ_JACHJB010000004.1"/>
</dbReference>
<feature type="signal peptide" evidence="1">
    <location>
        <begin position="1"/>
        <end position="21"/>
    </location>
</feature>
<dbReference type="PROSITE" id="PS51257">
    <property type="entry name" value="PROKAR_LIPOPROTEIN"/>
    <property type="match status" value="1"/>
</dbReference>
<dbReference type="Proteomes" id="UP000583800">
    <property type="component" value="Unassembled WGS sequence"/>
</dbReference>
<dbReference type="AlphaFoldDB" id="A0A7X0F126"/>
<reference evidence="2 3" key="1">
    <citation type="submission" date="2020-08" db="EMBL/GenBank/DDBJ databases">
        <title>Sequencing the genomes of 1000 actinobacteria strains.</title>
        <authorList>
            <person name="Klenk H.-P."/>
        </authorList>
    </citation>
    <scope>NUCLEOTIDE SEQUENCE [LARGE SCALE GENOMIC DNA]</scope>
    <source>
        <strain evidence="2 3">DSM 45913</strain>
    </source>
</reference>
<feature type="chain" id="PRO_5031037589" description="DUF3515 domain-containing protein" evidence="1">
    <location>
        <begin position="22"/>
        <end position="142"/>
    </location>
</feature>
<evidence type="ECO:0008006" key="4">
    <source>
        <dbReference type="Google" id="ProtNLM"/>
    </source>
</evidence>
<proteinExistence type="predicted"/>
<name>A0A7X0F126_9ACTN</name>
<evidence type="ECO:0000256" key="1">
    <source>
        <dbReference type="SAM" id="SignalP"/>
    </source>
</evidence>
<dbReference type="Pfam" id="PF12028">
    <property type="entry name" value="DUF3515"/>
    <property type="match status" value="1"/>
</dbReference>
<comment type="caution">
    <text evidence="2">The sequence shown here is derived from an EMBL/GenBank/DDBJ whole genome shotgun (WGS) entry which is preliminary data.</text>
</comment>
<protein>
    <recommendedName>
        <fullName evidence="4">DUF3515 domain-containing protein</fullName>
    </recommendedName>
</protein>
<keyword evidence="1" id="KW-0732">Signal</keyword>
<organism evidence="2 3">
    <name type="scientific">Nonomuraea muscovyensis</name>
    <dbReference type="NCBI Taxonomy" id="1124761"/>
    <lineage>
        <taxon>Bacteria</taxon>
        <taxon>Bacillati</taxon>
        <taxon>Actinomycetota</taxon>
        <taxon>Actinomycetes</taxon>
        <taxon>Streptosporangiales</taxon>
        <taxon>Streptosporangiaceae</taxon>
        <taxon>Nonomuraea</taxon>
    </lineage>
</organism>
<evidence type="ECO:0000313" key="3">
    <source>
        <dbReference type="Proteomes" id="UP000583800"/>
    </source>
</evidence>
<dbReference type="InterPro" id="IPR021903">
    <property type="entry name" value="DUF3515"/>
</dbReference>
<dbReference type="EMBL" id="JACHJB010000004">
    <property type="protein sequence ID" value="MBB6351528.1"/>
    <property type="molecule type" value="Genomic_DNA"/>
</dbReference>
<evidence type="ECO:0000313" key="2">
    <source>
        <dbReference type="EMBL" id="MBB6351528.1"/>
    </source>
</evidence>
<accession>A0A7X0F126</accession>